<organism evidence="2 3">
    <name type="scientific">Platanthera guangdongensis</name>
    <dbReference type="NCBI Taxonomy" id="2320717"/>
    <lineage>
        <taxon>Eukaryota</taxon>
        <taxon>Viridiplantae</taxon>
        <taxon>Streptophyta</taxon>
        <taxon>Embryophyta</taxon>
        <taxon>Tracheophyta</taxon>
        <taxon>Spermatophyta</taxon>
        <taxon>Magnoliopsida</taxon>
        <taxon>Liliopsida</taxon>
        <taxon>Asparagales</taxon>
        <taxon>Orchidaceae</taxon>
        <taxon>Orchidoideae</taxon>
        <taxon>Orchideae</taxon>
        <taxon>Orchidinae</taxon>
        <taxon>Platanthera</taxon>
    </lineage>
</organism>
<evidence type="ECO:0000256" key="1">
    <source>
        <dbReference type="ARBA" id="ARBA00009995"/>
    </source>
</evidence>
<accession>A0ABR2MRC8</accession>
<reference evidence="2 3" key="1">
    <citation type="journal article" date="2022" name="Nat. Plants">
        <title>Genomes of leafy and leafless Platanthera orchids illuminate the evolution of mycoheterotrophy.</title>
        <authorList>
            <person name="Li M.H."/>
            <person name="Liu K.W."/>
            <person name="Li Z."/>
            <person name="Lu H.C."/>
            <person name="Ye Q.L."/>
            <person name="Zhang D."/>
            <person name="Wang J.Y."/>
            <person name="Li Y.F."/>
            <person name="Zhong Z.M."/>
            <person name="Liu X."/>
            <person name="Yu X."/>
            <person name="Liu D.K."/>
            <person name="Tu X.D."/>
            <person name="Liu B."/>
            <person name="Hao Y."/>
            <person name="Liao X.Y."/>
            <person name="Jiang Y.T."/>
            <person name="Sun W.H."/>
            <person name="Chen J."/>
            <person name="Chen Y.Q."/>
            <person name="Ai Y."/>
            <person name="Zhai J.W."/>
            <person name="Wu S.S."/>
            <person name="Zhou Z."/>
            <person name="Hsiao Y.Y."/>
            <person name="Wu W.L."/>
            <person name="Chen Y.Y."/>
            <person name="Lin Y.F."/>
            <person name="Hsu J.L."/>
            <person name="Li C.Y."/>
            <person name="Wang Z.W."/>
            <person name="Zhao X."/>
            <person name="Zhong W.Y."/>
            <person name="Ma X.K."/>
            <person name="Ma L."/>
            <person name="Huang J."/>
            <person name="Chen G.Z."/>
            <person name="Huang M.Z."/>
            <person name="Huang L."/>
            <person name="Peng D.H."/>
            <person name="Luo Y.B."/>
            <person name="Zou S.Q."/>
            <person name="Chen S.P."/>
            <person name="Lan S."/>
            <person name="Tsai W.C."/>
            <person name="Van de Peer Y."/>
            <person name="Liu Z.J."/>
        </authorList>
    </citation>
    <scope>NUCLEOTIDE SEQUENCE [LARGE SCALE GENOMIC DNA]</scope>
    <source>
        <strain evidence="2">Lor288</strain>
    </source>
</reference>
<evidence type="ECO:0000313" key="3">
    <source>
        <dbReference type="Proteomes" id="UP001412067"/>
    </source>
</evidence>
<protein>
    <submittedName>
        <fullName evidence="2">Uncharacterized protein</fullName>
    </submittedName>
</protein>
<dbReference type="Proteomes" id="UP001412067">
    <property type="component" value="Unassembled WGS sequence"/>
</dbReference>
<dbReference type="SUPFAM" id="SSF53756">
    <property type="entry name" value="UDP-Glycosyltransferase/glycogen phosphorylase"/>
    <property type="match status" value="1"/>
</dbReference>
<name>A0ABR2MRC8_9ASPA</name>
<evidence type="ECO:0000313" key="2">
    <source>
        <dbReference type="EMBL" id="KAK8966767.1"/>
    </source>
</evidence>
<gene>
    <name evidence="2" type="ORF">KSP40_PGU012487</name>
</gene>
<comment type="similarity">
    <text evidence="1">Belongs to the UDP-glycosyltransferase family.</text>
</comment>
<keyword evidence="3" id="KW-1185">Reference proteome</keyword>
<comment type="caution">
    <text evidence="2">The sequence shown here is derived from an EMBL/GenBank/DDBJ whole genome shotgun (WGS) entry which is preliminary data.</text>
</comment>
<dbReference type="PANTHER" id="PTHR48047:SF107">
    <property type="entry name" value="UDP-GLYCOSYLTRANSFERASE 92A1-LIKE"/>
    <property type="match status" value="1"/>
</dbReference>
<dbReference type="EMBL" id="JBBWWR010000005">
    <property type="protein sequence ID" value="KAK8966767.1"/>
    <property type="molecule type" value="Genomic_DNA"/>
</dbReference>
<sequence>MRCLFRFTPSPYFSNQLHWPTSVLFVSFVSQNTIGVAQMRALAEGLEASEVVFIWVVRPPYGFDMNCDFKSEWLSDGFEARMGEKKRGLVLSHEATRGFLSHCG</sequence>
<dbReference type="PANTHER" id="PTHR48047">
    <property type="entry name" value="GLYCOSYLTRANSFERASE"/>
    <property type="match status" value="1"/>
</dbReference>
<dbReference type="Gene3D" id="3.40.50.2000">
    <property type="entry name" value="Glycogen Phosphorylase B"/>
    <property type="match status" value="1"/>
</dbReference>
<proteinExistence type="inferred from homology"/>